<dbReference type="Pfam" id="PF13699">
    <property type="entry name" value="eCIS_core"/>
    <property type="match status" value="1"/>
</dbReference>
<evidence type="ECO:0000259" key="2">
    <source>
        <dbReference type="Pfam" id="PF13699"/>
    </source>
</evidence>
<evidence type="ECO:0000313" key="3">
    <source>
        <dbReference type="EMBL" id="WTW66269.1"/>
    </source>
</evidence>
<reference evidence="3" key="1">
    <citation type="submission" date="2022-10" db="EMBL/GenBank/DDBJ databases">
        <title>The complete genomes of actinobacterial strains from the NBC collection.</title>
        <authorList>
            <person name="Joergensen T.S."/>
            <person name="Alvarez Arevalo M."/>
            <person name="Sterndorff E.B."/>
            <person name="Faurdal D."/>
            <person name="Vuksanovic O."/>
            <person name="Mourched A.-S."/>
            <person name="Charusanti P."/>
            <person name="Shaw S."/>
            <person name="Blin K."/>
            <person name="Weber T."/>
        </authorList>
    </citation>
    <scope>NUCLEOTIDE SEQUENCE</scope>
    <source>
        <strain evidence="3">NBC_00003</strain>
    </source>
</reference>
<feature type="compositionally biased region" description="Low complexity" evidence="1">
    <location>
        <begin position="159"/>
        <end position="175"/>
    </location>
</feature>
<feature type="compositionally biased region" description="Polar residues" evidence="1">
    <location>
        <begin position="146"/>
        <end position="156"/>
    </location>
</feature>
<dbReference type="EMBL" id="CP108318">
    <property type="protein sequence ID" value="WTW66269.1"/>
    <property type="molecule type" value="Genomic_DNA"/>
</dbReference>
<proteinExistence type="predicted"/>
<feature type="region of interest" description="Disordered" evidence="1">
    <location>
        <begin position="397"/>
        <end position="438"/>
    </location>
</feature>
<organism evidence="3">
    <name type="scientific">Streptomyces sp. NBC_00003</name>
    <dbReference type="NCBI Taxonomy" id="2903608"/>
    <lineage>
        <taxon>Bacteria</taxon>
        <taxon>Bacillati</taxon>
        <taxon>Actinomycetota</taxon>
        <taxon>Actinomycetes</taxon>
        <taxon>Kitasatosporales</taxon>
        <taxon>Streptomycetaceae</taxon>
        <taxon>Streptomyces</taxon>
    </lineage>
</organism>
<feature type="domain" description="eCIS core" evidence="2">
    <location>
        <begin position="45"/>
        <end position="116"/>
    </location>
</feature>
<feature type="compositionally biased region" description="Basic and acidic residues" evidence="1">
    <location>
        <begin position="400"/>
        <end position="409"/>
    </location>
</feature>
<sequence length="557" mass="60070">MLRAAGHPGAQERHQHGAGCGHQQAEEPQVQRSAVHDVLRSGGRPLDSATRTDMESRLGADFSDVRIHNDSAAKASAAEVGARAYTSGSHVVIGDGGADKHTLAHELTHVIQQRQGPVAGTDNGSGLKVSDPSDRFEKEAEANATRVMSSAPVQRTEQGHAQDGGAAAGSDARAGTPQTAAVQRTIRITPGMYERGLGGGALTLRQLKDYYFFAVLDDAMRAAKVQGKGSPIAKDLKSLVANLKSDAADPAAIRTQMDALVTAVNAVLEQEQAYLDDYTSTVVGTRHVPGGGVDAVPNWMTRYSQEGNKDHQYTHSRKTADQLEEPRWPNEEAMHRQVAAELGPHAAPVADDPRPRTHGERALKRLDWQQAQNLLPRPLLNLIFDVRYQLEADPGSQVVVDERTPEQQRRRDKSPSAPGTLRSWHQDDSGKLPANGFDADAIPAHATALHNHYATASQSGAGSSVQNAATAPRGFAEYTGAGSRGVHDVKVVLDYIQKRVYLTLTHYQYWALIPQEGGYTFWPSGTQDQEQALGNLQNQPNGAQGVLMSPWLEVLVS</sequence>
<dbReference type="InterPro" id="IPR025295">
    <property type="entry name" value="eCIS_core_dom"/>
</dbReference>
<feature type="compositionally biased region" description="Basic and acidic residues" evidence="1">
    <location>
        <begin position="307"/>
        <end position="325"/>
    </location>
</feature>
<feature type="compositionally biased region" description="Basic and acidic residues" evidence="1">
    <location>
        <begin position="131"/>
        <end position="141"/>
    </location>
</feature>
<feature type="region of interest" description="Disordered" evidence="1">
    <location>
        <begin position="114"/>
        <end position="180"/>
    </location>
</feature>
<accession>A0AAU2VGT3</accession>
<feature type="region of interest" description="Disordered" evidence="1">
    <location>
        <begin position="306"/>
        <end position="325"/>
    </location>
</feature>
<protein>
    <submittedName>
        <fullName evidence="3">DUF4157 domain-containing protein</fullName>
    </submittedName>
</protein>
<feature type="region of interest" description="Disordered" evidence="1">
    <location>
        <begin position="1"/>
        <end position="53"/>
    </location>
</feature>
<dbReference type="AlphaFoldDB" id="A0AAU2VGT3"/>
<name>A0AAU2VGT3_9ACTN</name>
<evidence type="ECO:0000256" key="1">
    <source>
        <dbReference type="SAM" id="MobiDB-lite"/>
    </source>
</evidence>
<gene>
    <name evidence="3" type="ORF">OG549_02230</name>
</gene>